<evidence type="ECO:0000313" key="5">
    <source>
        <dbReference type="Proteomes" id="UP001156856"/>
    </source>
</evidence>
<dbReference type="Pfam" id="PF26314">
    <property type="entry name" value="MptA_B_family"/>
    <property type="match status" value="1"/>
</dbReference>
<reference evidence="2 4" key="3">
    <citation type="submission" date="2019-07" db="EMBL/GenBank/DDBJ databases">
        <title>Whole genome shotgun sequence of Methylobacterium oxalidis NBRC 107715.</title>
        <authorList>
            <person name="Hosoyama A."/>
            <person name="Uohara A."/>
            <person name="Ohji S."/>
            <person name="Ichikawa N."/>
        </authorList>
    </citation>
    <scope>NUCLEOTIDE SEQUENCE [LARGE SCALE GENOMIC DNA]</scope>
    <source>
        <strain evidence="2 4">NBRC 107715</strain>
    </source>
</reference>
<sequence>MPATLRLAALGLAALALVAAGMPALLRFGDDAFLALAVAGAVAAALAARLPVADARPALILILGFGLAMRLVALPSPPILSTDIFRYVWDGRVQGAGINPYRYVPADPALTPLRDALIFPFINRADYAVTIYPPVAQVFFFLVTRVSENPLAIKLGLVLCEGGTVLALLGLLRRLGLPASRVAAYAWHPLPVWEIAGQGHVDGLMVALTMLGIWFALARDKPAAGAVLVALGSLAKPFALLALPPLWRPRRWGMVAAVIATILLAYLPYLSVGMGVLGFLGGGYAEEQGISGGWGFTLLRLWRQGVGLFPHDAALYIALSLAVLIGMSLRFGFRRARSPERSLRDLALLILAFLVLFSPEYPWYALIAVPFLAPVPTMAGWVLTVGSLGLYDVVPGDPQFSFETRAALLIAAILIAALHDAAMMRAGGAGPVPHDAALDRGTGVAPHRSAIVGGAPGRTP</sequence>
<keyword evidence="1" id="KW-1133">Transmembrane helix</keyword>
<feature type="transmembrane region" description="Helical" evidence="1">
    <location>
        <begin position="192"/>
        <end position="217"/>
    </location>
</feature>
<evidence type="ECO:0000313" key="2">
    <source>
        <dbReference type="EMBL" id="GEP04911.1"/>
    </source>
</evidence>
<feature type="transmembrane region" description="Helical" evidence="1">
    <location>
        <begin position="371"/>
        <end position="394"/>
    </location>
</feature>
<dbReference type="GO" id="GO:0016758">
    <property type="term" value="F:hexosyltransferase activity"/>
    <property type="evidence" value="ECO:0007669"/>
    <property type="project" value="InterPro"/>
</dbReference>
<gene>
    <name evidence="3" type="ORF">GCM10007888_54250</name>
    <name evidence="2" type="ORF">MOX02_29490</name>
</gene>
<feature type="transmembrane region" description="Helical" evidence="1">
    <location>
        <begin position="255"/>
        <end position="280"/>
    </location>
</feature>
<dbReference type="GO" id="GO:0005886">
    <property type="term" value="C:plasma membrane"/>
    <property type="evidence" value="ECO:0007669"/>
    <property type="project" value="UniProtKB-SubCell"/>
</dbReference>
<feature type="transmembrane region" description="Helical" evidence="1">
    <location>
        <begin position="223"/>
        <end position="243"/>
    </location>
</feature>
<organism evidence="2 4">
    <name type="scientific">Methylobacterium oxalidis</name>
    <dbReference type="NCBI Taxonomy" id="944322"/>
    <lineage>
        <taxon>Bacteria</taxon>
        <taxon>Pseudomonadati</taxon>
        <taxon>Pseudomonadota</taxon>
        <taxon>Alphaproteobacteria</taxon>
        <taxon>Hyphomicrobiales</taxon>
        <taxon>Methylobacteriaceae</taxon>
        <taxon>Methylobacterium</taxon>
    </lineage>
</organism>
<dbReference type="EMBL" id="BJZU01000055">
    <property type="protein sequence ID" value="GEP04911.1"/>
    <property type="molecule type" value="Genomic_DNA"/>
</dbReference>
<dbReference type="EMBL" id="BSPK01000109">
    <property type="protein sequence ID" value="GLS67042.1"/>
    <property type="molecule type" value="Genomic_DNA"/>
</dbReference>
<reference evidence="5" key="2">
    <citation type="journal article" date="2019" name="Int. J. Syst. Evol. Microbiol.">
        <title>The Global Catalogue of Microorganisms (GCM) 10K type strain sequencing project: providing services to taxonomists for standard genome sequencing and annotation.</title>
        <authorList>
            <consortium name="The Broad Institute Genomics Platform"/>
            <consortium name="The Broad Institute Genome Sequencing Center for Infectious Disease"/>
            <person name="Wu L."/>
            <person name="Ma J."/>
        </authorList>
    </citation>
    <scope>NUCLEOTIDE SEQUENCE [LARGE SCALE GENOMIC DNA]</scope>
    <source>
        <strain evidence="5">NBRC 107715</strain>
    </source>
</reference>
<reference evidence="3" key="4">
    <citation type="submission" date="2023-01" db="EMBL/GenBank/DDBJ databases">
        <title>Draft genome sequence of Methylobacterium oxalidis strain NBRC 107715.</title>
        <authorList>
            <person name="Sun Q."/>
            <person name="Mori K."/>
        </authorList>
    </citation>
    <scope>NUCLEOTIDE SEQUENCE</scope>
    <source>
        <strain evidence="3">NBRC 107715</strain>
    </source>
</reference>
<feature type="transmembrane region" description="Helical" evidence="1">
    <location>
        <begin position="313"/>
        <end position="333"/>
    </location>
</feature>
<feature type="transmembrane region" description="Helical" evidence="1">
    <location>
        <begin position="151"/>
        <end position="172"/>
    </location>
</feature>
<dbReference type="Proteomes" id="UP001156856">
    <property type="component" value="Unassembled WGS sequence"/>
</dbReference>
<feature type="transmembrane region" description="Helical" evidence="1">
    <location>
        <begin position="59"/>
        <end position="80"/>
    </location>
</feature>
<name>A0A512J4M9_9HYPH</name>
<evidence type="ECO:0000256" key="1">
    <source>
        <dbReference type="SAM" id="Phobius"/>
    </source>
</evidence>
<dbReference type="Proteomes" id="UP000321960">
    <property type="component" value="Unassembled WGS sequence"/>
</dbReference>
<evidence type="ECO:0000313" key="4">
    <source>
        <dbReference type="Proteomes" id="UP000321960"/>
    </source>
</evidence>
<feature type="transmembrane region" description="Helical" evidence="1">
    <location>
        <begin position="33"/>
        <end position="52"/>
    </location>
</feature>
<reference evidence="3" key="1">
    <citation type="journal article" date="2014" name="Int. J. Syst. Evol. Microbiol.">
        <title>Complete genome of a new Firmicutes species belonging to the dominant human colonic microbiota ('Ruminococcus bicirculans') reveals two chromosomes and a selective capacity to utilize plant glucans.</title>
        <authorList>
            <consortium name="NISC Comparative Sequencing Program"/>
            <person name="Wegmann U."/>
            <person name="Louis P."/>
            <person name="Goesmann A."/>
            <person name="Henrissat B."/>
            <person name="Duncan S.H."/>
            <person name="Flint H.J."/>
        </authorList>
    </citation>
    <scope>NUCLEOTIDE SEQUENCE</scope>
    <source>
        <strain evidence="3">NBRC 107715</strain>
    </source>
</reference>
<protein>
    <recommendedName>
        <fullName evidence="6">DUF2029 domain-containing protein</fullName>
    </recommendedName>
</protein>
<evidence type="ECO:0000313" key="3">
    <source>
        <dbReference type="EMBL" id="GLS67042.1"/>
    </source>
</evidence>
<dbReference type="RefSeq" id="WP_147026500.1">
    <property type="nucleotide sequence ID" value="NZ_BJZU01000055.1"/>
</dbReference>
<accession>A0A512J4M9</accession>
<evidence type="ECO:0008006" key="6">
    <source>
        <dbReference type="Google" id="ProtNLM"/>
    </source>
</evidence>
<dbReference type="AlphaFoldDB" id="A0A512J4M9"/>
<keyword evidence="1" id="KW-0812">Transmembrane</keyword>
<feature type="transmembrane region" description="Helical" evidence="1">
    <location>
        <begin position="345"/>
        <end position="365"/>
    </location>
</feature>
<keyword evidence="5" id="KW-1185">Reference proteome</keyword>
<proteinExistence type="predicted"/>
<feature type="transmembrane region" description="Helical" evidence="1">
    <location>
        <begin position="406"/>
        <end position="424"/>
    </location>
</feature>
<comment type="caution">
    <text evidence="2">The sequence shown here is derived from an EMBL/GenBank/DDBJ whole genome shotgun (WGS) entry which is preliminary data.</text>
</comment>
<keyword evidence="1" id="KW-0472">Membrane</keyword>
<dbReference type="OrthoDB" id="3362857at2"/>